<dbReference type="GO" id="GO:0016301">
    <property type="term" value="F:kinase activity"/>
    <property type="evidence" value="ECO:0007669"/>
    <property type="project" value="UniProtKB-KW"/>
</dbReference>
<reference evidence="7 8" key="1">
    <citation type="submission" date="2021-12" db="EMBL/GenBank/DDBJ databases">
        <title>Discovery of the Pendulisporaceae a myxobacterial family with distinct sporulation behavior and unique specialized metabolism.</title>
        <authorList>
            <person name="Garcia R."/>
            <person name="Popoff A."/>
            <person name="Bader C.D."/>
            <person name="Loehr J."/>
            <person name="Walesch S."/>
            <person name="Walt C."/>
            <person name="Boldt J."/>
            <person name="Bunk B."/>
            <person name="Haeckl F.J.F.P.J."/>
            <person name="Gunesch A.P."/>
            <person name="Birkelbach J."/>
            <person name="Nuebel U."/>
            <person name="Pietschmann T."/>
            <person name="Bach T."/>
            <person name="Mueller R."/>
        </authorList>
    </citation>
    <scope>NUCLEOTIDE SEQUENCE [LARGE SCALE GENOMIC DNA]</scope>
    <source>
        <strain evidence="7 8">MSr11954</strain>
    </source>
</reference>
<dbReference type="CDD" id="cd14014">
    <property type="entry name" value="STKc_PknB_like"/>
    <property type="match status" value="1"/>
</dbReference>
<gene>
    <name evidence="7" type="ORF">LZC94_16555</name>
</gene>
<dbReference type="SUPFAM" id="SSF56112">
    <property type="entry name" value="Protein kinase-like (PK-like)"/>
    <property type="match status" value="1"/>
</dbReference>
<dbReference type="Gene3D" id="1.10.510.10">
    <property type="entry name" value="Transferase(Phosphotransferase) domain 1"/>
    <property type="match status" value="1"/>
</dbReference>
<proteinExistence type="predicted"/>
<keyword evidence="4" id="KW-0067">ATP-binding</keyword>
<evidence type="ECO:0000313" key="7">
    <source>
        <dbReference type="EMBL" id="WXB18836.1"/>
    </source>
</evidence>
<accession>A0ABZ2M8I9</accession>
<dbReference type="PROSITE" id="PS00108">
    <property type="entry name" value="PROTEIN_KINASE_ST"/>
    <property type="match status" value="1"/>
</dbReference>
<evidence type="ECO:0000256" key="2">
    <source>
        <dbReference type="ARBA" id="ARBA00022741"/>
    </source>
</evidence>
<dbReference type="Pfam" id="PF00069">
    <property type="entry name" value="Pkinase"/>
    <property type="match status" value="1"/>
</dbReference>
<dbReference type="Gene3D" id="3.30.200.20">
    <property type="entry name" value="Phosphorylase Kinase, domain 1"/>
    <property type="match status" value="1"/>
</dbReference>
<dbReference type="EMBL" id="CP089984">
    <property type="protein sequence ID" value="WXB18836.1"/>
    <property type="molecule type" value="Genomic_DNA"/>
</dbReference>
<dbReference type="SMART" id="SM00220">
    <property type="entry name" value="S_TKc"/>
    <property type="match status" value="1"/>
</dbReference>
<evidence type="ECO:0000256" key="3">
    <source>
        <dbReference type="ARBA" id="ARBA00022777"/>
    </source>
</evidence>
<evidence type="ECO:0000256" key="5">
    <source>
        <dbReference type="SAM" id="MobiDB-lite"/>
    </source>
</evidence>
<evidence type="ECO:0000313" key="8">
    <source>
        <dbReference type="Proteomes" id="UP001370348"/>
    </source>
</evidence>
<evidence type="ECO:0000256" key="4">
    <source>
        <dbReference type="ARBA" id="ARBA00022840"/>
    </source>
</evidence>
<feature type="domain" description="Protein kinase" evidence="6">
    <location>
        <begin position="242"/>
        <end position="493"/>
    </location>
</feature>
<evidence type="ECO:0000259" key="6">
    <source>
        <dbReference type="PROSITE" id="PS50011"/>
    </source>
</evidence>
<dbReference type="PROSITE" id="PS50011">
    <property type="entry name" value="PROTEIN_KINASE_DOM"/>
    <property type="match status" value="1"/>
</dbReference>
<name>A0ABZ2M8I9_9BACT</name>
<dbReference type="InterPro" id="IPR011009">
    <property type="entry name" value="Kinase-like_dom_sf"/>
</dbReference>
<evidence type="ECO:0000256" key="1">
    <source>
        <dbReference type="ARBA" id="ARBA00022679"/>
    </source>
</evidence>
<dbReference type="InterPro" id="IPR000719">
    <property type="entry name" value="Prot_kinase_dom"/>
</dbReference>
<protein>
    <submittedName>
        <fullName evidence="7">Protein kinase</fullName>
    </submittedName>
</protein>
<dbReference type="PANTHER" id="PTHR43289">
    <property type="entry name" value="MITOGEN-ACTIVATED PROTEIN KINASE KINASE KINASE 20-RELATED"/>
    <property type="match status" value="1"/>
</dbReference>
<keyword evidence="8" id="KW-1185">Reference proteome</keyword>
<keyword evidence="1" id="KW-0808">Transferase</keyword>
<dbReference type="RefSeq" id="WP_394828462.1">
    <property type="nucleotide sequence ID" value="NZ_CP089984.1"/>
</dbReference>
<dbReference type="InterPro" id="IPR008271">
    <property type="entry name" value="Ser/Thr_kinase_AS"/>
</dbReference>
<sequence length="657" mass="70038">MDDDVAKLVAQERIAEAAALACDRGDVRAACDLYERACDWERAARCALVACDPARAMRLAVLARDDELTERVLAALGSDPPGAERAATWIEARGEPAWAARIFEAIGKKAEASRAWERAGNSVRAAELLEALHDVVGAARLLEAATRREPSRWPNFLALGHLLLRYGKTQAAARALQAIPADASERDDALPLLVQALEQLGLDQAAAVARRDLACKVAHPAAPAIAPPRGESARALIYGGRYEVVREIASTAGSRVLECIDTVRGEPVAIKVYTGYGVRGAGRDVLARFERELHVLASIDHPNVVPMLDYFSDGPALVLAFMPGGTLEQMLERGPIAPARAAEIAGAVLGALAEAHRVGVLHRDIKPSNVLFDAAGTARLADFGAAHLGDLSATATAGVIGTFSYMSPEQRNGEPATVASDLYGVGALLFEMLTGERLRAGTSPRLDPLPSCAHRELDPRHDALVASLTAPSPAERPTDAGAARRALTALPWPAWPDTRAAHPKNAKDAPTAGASPGCPPSPDCRVQAGASGAPDRDTWLDRPIQRIPLEPPTLERAAAFARAVHPMLQTVLRVDRKAHEIWLDRPDSRPLDRPLSAKERAELRGALQALHGAGMIHGSIDPAHIHIGKTGNVIVRFSAHCARLATIDDDHRALSRL</sequence>
<organism evidence="7 8">
    <name type="scientific">Pendulispora albinea</name>
    <dbReference type="NCBI Taxonomy" id="2741071"/>
    <lineage>
        <taxon>Bacteria</taxon>
        <taxon>Pseudomonadati</taxon>
        <taxon>Myxococcota</taxon>
        <taxon>Myxococcia</taxon>
        <taxon>Myxococcales</taxon>
        <taxon>Sorangiineae</taxon>
        <taxon>Pendulisporaceae</taxon>
        <taxon>Pendulispora</taxon>
    </lineage>
</organism>
<feature type="region of interest" description="Disordered" evidence="5">
    <location>
        <begin position="493"/>
        <end position="539"/>
    </location>
</feature>
<dbReference type="Proteomes" id="UP001370348">
    <property type="component" value="Chromosome"/>
</dbReference>
<keyword evidence="3 7" id="KW-0418">Kinase</keyword>
<dbReference type="PANTHER" id="PTHR43289:SF34">
    <property type="entry name" value="SERINE_THREONINE-PROTEIN KINASE YBDM-RELATED"/>
    <property type="match status" value="1"/>
</dbReference>
<keyword evidence="2" id="KW-0547">Nucleotide-binding</keyword>